<feature type="compositionally biased region" description="Polar residues" evidence="1">
    <location>
        <begin position="524"/>
        <end position="536"/>
    </location>
</feature>
<feature type="compositionally biased region" description="Basic residues" evidence="1">
    <location>
        <begin position="512"/>
        <end position="523"/>
    </location>
</feature>
<proteinExistence type="predicted"/>
<keyword evidence="4" id="KW-1185">Reference proteome</keyword>
<organism evidence="3 4">
    <name type="scientific">Acer yangbiense</name>
    <dbReference type="NCBI Taxonomy" id="1000413"/>
    <lineage>
        <taxon>Eukaryota</taxon>
        <taxon>Viridiplantae</taxon>
        <taxon>Streptophyta</taxon>
        <taxon>Embryophyta</taxon>
        <taxon>Tracheophyta</taxon>
        <taxon>Spermatophyta</taxon>
        <taxon>Magnoliopsida</taxon>
        <taxon>eudicotyledons</taxon>
        <taxon>Gunneridae</taxon>
        <taxon>Pentapetalae</taxon>
        <taxon>rosids</taxon>
        <taxon>malvids</taxon>
        <taxon>Sapindales</taxon>
        <taxon>Sapindaceae</taxon>
        <taxon>Hippocastanoideae</taxon>
        <taxon>Acereae</taxon>
        <taxon>Acer</taxon>
    </lineage>
</organism>
<comment type="caution">
    <text evidence="3">The sequence shown here is derived from an EMBL/GenBank/DDBJ whole genome shotgun (WGS) entry which is preliminary data.</text>
</comment>
<dbReference type="Proteomes" id="UP000323000">
    <property type="component" value="Chromosome 13"/>
</dbReference>
<feature type="region of interest" description="Disordered" evidence="1">
    <location>
        <begin position="87"/>
        <end position="141"/>
    </location>
</feature>
<feature type="compositionally biased region" description="Polar residues" evidence="1">
    <location>
        <begin position="550"/>
        <end position="575"/>
    </location>
</feature>
<feature type="domain" description="Transposase MuDR plant" evidence="2">
    <location>
        <begin position="150"/>
        <end position="204"/>
    </location>
</feature>
<accession>A0A5C7GTE7</accession>
<dbReference type="OrthoDB" id="1699581at2759"/>
<dbReference type="Pfam" id="PF03108">
    <property type="entry name" value="DBD_Tnp_Mut"/>
    <property type="match status" value="1"/>
</dbReference>
<feature type="region of interest" description="Disordered" evidence="1">
    <location>
        <begin position="488"/>
        <end position="536"/>
    </location>
</feature>
<dbReference type="PANTHER" id="PTHR31973:SF187">
    <property type="entry name" value="MUTATOR TRANSPOSASE MUDRA PROTEIN"/>
    <property type="match status" value="1"/>
</dbReference>
<protein>
    <recommendedName>
        <fullName evidence="2">Transposase MuDR plant domain-containing protein</fullName>
    </recommendedName>
</protein>
<evidence type="ECO:0000313" key="3">
    <source>
        <dbReference type="EMBL" id="TXG47749.1"/>
    </source>
</evidence>
<dbReference type="PANTHER" id="PTHR31973">
    <property type="entry name" value="POLYPROTEIN, PUTATIVE-RELATED"/>
    <property type="match status" value="1"/>
</dbReference>
<name>A0A5C7GTE7_9ROSI</name>
<dbReference type="EMBL" id="VAHF01000013">
    <property type="protein sequence ID" value="TXG47749.1"/>
    <property type="molecule type" value="Genomic_DNA"/>
</dbReference>
<dbReference type="AlphaFoldDB" id="A0A5C7GTE7"/>
<reference evidence="4" key="1">
    <citation type="journal article" date="2019" name="Gigascience">
        <title>De novo genome assembly of the endangered Acer yangbiense, a plant species with extremely small populations endemic to Yunnan Province, China.</title>
        <authorList>
            <person name="Yang J."/>
            <person name="Wariss H.M."/>
            <person name="Tao L."/>
            <person name="Zhang R."/>
            <person name="Yun Q."/>
            <person name="Hollingsworth P."/>
            <person name="Dao Z."/>
            <person name="Luo G."/>
            <person name="Guo H."/>
            <person name="Ma Y."/>
            <person name="Sun W."/>
        </authorList>
    </citation>
    <scope>NUCLEOTIDE SEQUENCE [LARGE SCALE GENOMIC DNA]</scope>
    <source>
        <strain evidence="4">cv. Malutang</strain>
    </source>
</reference>
<dbReference type="InterPro" id="IPR004332">
    <property type="entry name" value="Transposase_MuDR"/>
</dbReference>
<feature type="compositionally biased region" description="Acidic residues" evidence="1">
    <location>
        <begin position="120"/>
        <end position="141"/>
    </location>
</feature>
<evidence type="ECO:0000256" key="1">
    <source>
        <dbReference type="SAM" id="MobiDB-lite"/>
    </source>
</evidence>
<evidence type="ECO:0000313" key="4">
    <source>
        <dbReference type="Proteomes" id="UP000323000"/>
    </source>
</evidence>
<gene>
    <name evidence="3" type="ORF">EZV62_027043</name>
</gene>
<feature type="region of interest" description="Disordered" evidence="1">
    <location>
        <begin position="550"/>
        <end position="584"/>
    </location>
</feature>
<sequence>MGDSTFILNGTASFMGKRFELGRFDKDYMCLKDLWDSAMHEVLGLEALVAAQQFPIQQPDYNLNQHPNLEQKPIILIDSSSSPFEDDANYNLDGGSYQSTINSDDEVPNNASEDKVPNDASEDEVPNDNDSADENDGLSDVNEDDIADEEVGQLFRNSTHFREILLDYSIQEGFKLKRIKNEKMRITVGCESQGCHWRVHGSPTFDRVTYMLKTLRNDHNCLAVSKNMDVTSIWLGKRFQMLIKENPNMHIKVLGSVILRQCGVEVPDHTLYRAKRYALNIRDEDHKQSYNKLYRFYLSFQAQKVGYLQACRPFIGLDGCHLKGPYGGVLVCAIAIDANCGVYPVALSVVEIECLDRIMPALNEVWPNHNSRFYGRHILQNMLGRFKIYYLKDLFWPSTTSPNKVAFLQAMDEIKQTSPEAHAYLNGIPLETWAVHAFDTICKTDHNTNNVVEAFNSWMNKHRTLSMLTMMETVRKKFMKRILSRYEAAGGGSSSTHPGAASTHAEPDSTHPRHASTHARHATRTSLSGSSTIAASPRISGTITRVLWFPSTQEGTSTPRDTTNYVSTQPLTQGAPQPSQQSQP</sequence>
<evidence type="ECO:0000259" key="2">
    <source>
        <dbReference type="Pfam" id="PF03108"/>
    </source>
</evidence>